<dbReference type="OrthoDB" id="3078581at2"/>
<gene>
    <name evidence="1" type="ordered locus">Plim_0978</name>
</gene>
<evidence type="ECO:0000313" key="2">
    <source>
        <dbReference type="Proteomes" id="UP000002220"/>
    </source>
</evidence>
<evidence type="ECO:0000313" key="1">
    <source>
        <dbReference type="EMBL" id="ADG66822.1"/>
    </source>
</evidence>
<dbReference type="EMBL" id="CP001744">
    <property type="protein sequence ID" value="ADG66822.1"/>
    <property type="molecule type" value="Genomic_DNA"/>
</dbReference>
<reference evidence="1 2" key="1">
    <citation type="journal article" date="2010" name="Stand. Genomic Sci.">
        <title>Complete genome sequence of Planctomyces limnophilus type strain (Mu 290).</title>
        <authorList>
            <person name="Labutti K."/>
            <person name="Sikorski J."/>
            <person name="Schneider S."/>
            <person name="Nolan M."/>
            <person name="Lucas S."/>
            <person name="Glavina Del Rio T."/>
            <person name="Tice H."/>
            <person name="Cheng J.F."/>
            <person name="Goodwin L."/>
            <person name="Pitluck S."/>
            <person name="Liolios K."/>
            <person name="Ivanova N."/>
            <person name="Mavromatis K."/>
            <person name="Mikhailova N."/>
            <person name="Pati A."/>
            <person name="Chen A."/>
            <person name="Palaniappan K."/>
            <person name="Land M."/>
            <person name="Hauser L."/>
            <person name="Chang Y.J."/>
            <person name="Jeffries C.D."/>
            <person name="Tindall B.J."/>
            <person name="Rohde M."/>
            <person name="Goker M."/>
            <person name="Woyke T."/>
            <person name="Bristow J."/>
            <person name="Eisen J.A."/>
            <person name="Markowitz V."/>
            <person name="Hugenholtz P."/>
            <person name="Kyrpides N.C."/>
            <person name="Klenk H.P."/>
            <person name="Lapidus A."/>
        </authorList>
    </citation>
    <scope>NUCLEOTIDE SEQUENCE [LARGE SCALE GENOMIC DNA]</scope>
    <source>
        <strain evidence="2">ATCC 43296 / DSM 3776 / IFAM 1008 / 290</strain>
    </source>
</reference>
<sequence>MEITDIWFRSTCSLEEIADILGLADVSFDAEDYWEWAIGTLVVERIQLDITRTHTAPPGLTETRIFRLDLESFTDDHIKKISLTLLPIAITGVVWGEWRHKQGNDFQMIESGRSP</sequence>
<dbReference type="KEGG" id="plm:Plim_0978"/>
<accession>D5ST54</accession>
<proteinExistence type="predicted"/>
<protein>
    <submittedName>
        <fullName evidence="1">Uncharacterized protein</fullName>
    </submittedName>
</protein>
<dbReference type="Proteomes" id="UP000002220">
    <property type="component" value="Chromosome"/>
</dbReference>
<dbReference type="RefSeq" id="WP_013109253.1">
    <property type="nucleotide sequence ID" value="NC_014148.1"/>
</dbReference>
<name>D5ST54_PLAL2</name>
<keyword evidence="2" id="KW-1185">Reference proteome</keyword>
<dbReference type="AlphaFoldDB" id="D5ST54"/>
<organism evidence="1 2">
    <name type="scientific">Planctopirus limnophila (strain ATCC 43296 / DSM 3776 / IFAM 1008 / Mu 290)</name>
    <name type="common">Planctomyces limnophilus</name>
    <dbReference type="NCBI Taxonomy" id="521674"/>
    <lineage>
        <taxon>Bacteria</taxon>
        <taxon>Pseudomonadati</taxon>
        <taxon>Planctomycetota</taxon>
        <taxon>Planctomycetia</taxon>
        <taxon>Planctomycetales</taxon>
        <taxon>Planctomycetaceae</taxon>
        <taxon>Planctopirus</taxon>
    </lineage>
</organism>
<dbReference type="HOGENOM" id="CLU_2106714_0_0_0"/>